<comment type="caution">
    <text evidence="1">The sequence shown here is derived from an EMBL/GenBank/DDBJ whole genome shotgun (WGS) entry which is preliminary data.</text>
</comment>
<evidence type="ECO:0000313" key="1">
    <source>
        <dbReference type="EMBL" id="KAJ9104040.1"/>
    </source>
</evidence>
<evidence type="ECO:0000313" key="2">
    <source>
        <dbReference type="Proteomes" id="UP001241377"/>
    </source>
</evidence>
<accession>A0ACC2VYU8</accession>
<gene>
    <name evidence="1" type="ORF">QFC19_004174</name>
</gene>
<dbReference type="Proteomes" id="UP001241377">
    <property type="component" value="Unassembled WGS sequence"/>
</dbReference>
<keyword evidence="2" id="KW-1185">Reference proteome</keyword>
<organism evidence="1 2">
    <name type="scientific">Naganishia cerealis</name>
    <dbReference type="NCBI Taxonomy" id="610337"/>
    <lineage>
        <taxon>Eukaryota</taxon>
        <taxon>Fungi</taxon>
        <taxon>Dikarya</taxon>
        <taxon>Basidiomycota</taxon>
        <taxon>Agaricomycotina</taxon>
        <taxon>Tremellomycetes</taxon>
        <taxon>Filobasidiales</taxon>
        <taxon>Filobasidiaceae</taxon>
        <taxon>Naganishia</taxon>
    </lineage>
</organism>
<sequence>MINELTTAMSSAEDFSDAFSRLFDEEMNIMDPASATTSAVLAPEAVPFRQNPTLARLSAIRQDTRSLDYSRERRRVPRPQLLPLRPVSRNRNIRRIAFARVMSRLAHRLSQPHVTSNAAKRTDLPNPSDPSGIQRTMQRGRDTTGGPLMLRRVRSAGPVLGRERKIEMEVTSLPPVSQSQTTGPQDVATSRETMHEELLDTSILITCNDGRLFHVYDYNTLKAAR</sequence>
<dbReference type="EMBL" id="JASBWR010000043">
    <property type="protein sequence ID" value="KAJ9104040.1"/>
    <property type="molecule type" value="Genomic_DNA"/>
</dbReference>
<proteinExistence type="predicted"/>
<protein>
    <submittedName>
        <fullName evidence="1">Uncharacterized protein</fullName>
    </submittedName>
</protein>
<reference evidence="1" key="1">
    <citation type="submission" date="2023-04" db="EMBL/GenBank/DDBJ databases">
        <title>Draft Genome sequencing of Naganishia species isolated from polar environments using Oxford Nanopore Technology.</title>
        <authorList>
            <person name="Leo P."/>
            <person name="Venkateswaran K."/>
        </authorList>
    </citation>
    <scope>NUCLEOTIDE SEQUENCE</scope>
    <source>
        <strain evidence="1">MNA-CCFEE 5261</strain>
    </source>
</reference>
<name>A0ACC2VYU8_9TREE</name>